<reference evidence="2 3" key="1">
    <citation type="submission" date="2024-05" db="EMBL/GenBank/DDBJ databases">
        <authorList>
            <person name="Wallberg A."/>
        </authorList>
    </citation>
    <scope>NUCLEOTIDE SEQUENCE [LARGE SCALE GENOMIC DNA]</scope>
</reference>
<gene>
    <name evidence="2" type="ORF">MNOR_LOCUS37337</name>
</gene>
<evidence type="ECO:0000313" key="2">
    <source>
        <dbReference type="EMBL" id="CAL4198035.1"/>
    </source>
</evidence>
<sequence length="200" mass="23375">RIFMIKFTKMSSPAWQTPTPLCRLAADAIIWWLIGRCSPENWPYDVETKYDYEKQNEDFFPNNSDDEEESEPEEELEPENNINNENGEPFNKVNNENEAQVDNLNNAEKANINENHDHSEIMEVDLGDACEKVDLDLILLASEDGIVTYHGKKYNNNDDLNRHLNAKIWVLNTLRRLKNWWDSTDILGPLHSSLQRQVRE</sequence>
<protein>
    <submittedName>
        <fullName evidence="2">Uncharacterized protein</fullName>
    </submittedName>
</protein>
<dbReference type="AlphaFoldDB" id="A0AAV2SH57"/>
<dbReference type="Proteomes" id="UP001497623">
    <property type="component" value="Unassembled WGS sequence"/>
</dbReference>
<keyword evidence="3" id="KW-1185">Reference proteome</keyword>
<evidence type="ECO:0000313" key="3">
    <source>
        <dbReference type="Proteomes" id="UP001497623"/>
    </source>
</evidence>
<proteinExistence type="predicted"/>
<dbReference type="EMBL" id="CAXKWB010074384">
    <property type="protein sequence ID" value="CAL4198035.1"/>
    <property type="molecule type" value="Genomic_DNA"/>
</dbReference>
<name>A0AAV2SH57_MEGNR</name>
<evidence type="ECO:0000256" key="1">
    <source>
        <dbReference type="SAM" id="MobiDB-lite"/>
    </source>
</evidence>
<accession>A0AAV2SH57</accession>
<feature type="region of interest" description="Disordered" evidence="1">
    <location>
        <begin position="56"/>
        <end position="93"/>
    </location>
</feature>
<feature type="compositionally biased region" description="Acidic residues" evidence="1">
    <location>
        <begin position="64"/>
        <end position="78"/>
    </location>
</feature>
<feature type="compositionally biased region" description="Low complexity" evidence="1">
    <location>
        <begin position="79"/>
        <end position="91"/>
    </location>
</feature>
<comment type="caution">
    <text evidence="2">The sequence shown here is derived from an EMBL/GenBank/DDBJ whole genome shotgun (WGS) entry which is preliminary data.</text>
</comment>
<feature type="non-terminal residue" evidence="2">
    <location>
        <position position="1"/>
    </location>
</feature>
<organism evidence="2 3">
    <name type="scientific">Meganyctiphanes norvegica</name>
    <name type="common">Northern krill</name>
    <name type="synonym">Thysanopoda norvegica</name>
    <dbReference type="NCBI Taxonomy" id="48144"/>
    <lineage>
        <taxon>Eukaryota</taxon>
        <taxon>Metazoa</taxon>
        <taxon>Ecdysozoa</taxon>
        <taxon>Arthropoda</taxon>
        <taxon>Crustacea</taxon>
        <taxon>Multicrustacea</taxon>
        <taxon>Malacostraca</taxon>
        <taxon>Eumalacostraca</taxon>
        <taxon>Eucarida</taxon>
        <taxon>Euphausiacea</taxon>
        <taxon>Euphausiidae</taxon>
        <taxon>Meganyctiphanes</taxon>
    </lineage>
</organism>
<feature type="non-terminal residue" evidence="2">
    <location>
        <position position="200"/>
    </location>
</feature>